<proteinExistence type="predicted"/>
<sequence>MSLMVSTSQICPGTLSIFQNGQRLATLKDGSSGDYCWCATLQGTATTSPISIERGLARETGEQDGWQLEQRAAPSPVGRGPHETTTVVPRTHPAGTELAGGGKRAPHAVATKAFDVGARGRPPVVPPRRSAGVPSPRTPPRRTAADVGRAPPQDGPDPPGPRPPPPPRCCANRATTPCRVPEVDGRGGAVSDSTSVEPDSPAARAPRSSVGSRALHRLILRPGAVPPGIESWCTLALPPVPGPGPFLPPASLALPAPGEGSGGEAEDDVAAEIREGRLRHLFIVSGAAQNLIVRSDRTKRRYGYDATIAELLT</sequence>
<organism evidence="2 3">
    <name type="scientific">Thalassiosira oceanica</name>
    <name type="common">Marine diatom</name>
    <dbReference type="NCBI Taxonomy" id="159749"/>
    <lineage>
        <taxon>Eukaryota</taxon>
        <taxon>Sar</taxon>
        <taxon>Stramenopiles</taxon>
        <taxon>Ochrophyta</taxon>
        <taxon>Bacillariophyta</taxon>
        <taxon>Coscinodiscophyceae</taxon>
        <taxon>Thalassiosirophycidae</taxon>
        <taxon>Thalassiosirales</taxon>
        <taxon>Thalassiosiraceae</taxon>
        <taxon>Thalassiosira</taxon>
    </lineage>
</organism>
<evidence type="ECO:0000256" key="1">
    <source>
        <dbReference type="SAM" id="MobiDB-lite"/>
    </source>
</evidence>
<dbReference type="EMBL" id="AGNL01042695">
    <property type="protein sequence ID" value="EJK50890.1"/>
    <property type="molecule type" value="Genomic_DNA"/>
</dbReference>
<reference evidence="2 3" key="1">
    <citation type="journal article" date="2012" name="Genome Biol.">
        <title>Genome and low-iron response of an oceanic diatom adapted to chronic iron limitation.</title>
        <authorList>
            <person name="Lommer M."/>
            <person name="Specht M."/>
            <person name="Roy A.S."/>
            <person name="Kraemer L."/>
            <person name="Andreson R."/>
            <person name="Gutowska M.A."/>
            <person name="Wolf J."/>
            <person name="Bergner S.V."/>
            <person name="Schilhabel M.B."/>
            <person name="Klostermeier U.C."/>
            <person name="Beiko R.G."/>
            <person name="Rosenstiel P."/>
            <person name="Hippler M."/>
            <person name="Laroche J."/>
        </authorList>
    </citation>
    <scope>NUCLEOTIDE SEQUENCE [LARGE SCALE GENOMIC DNA]</scope>
    <source>
        <strain evidence="2 3">CCMP1005</strain>
    </source>
</reference>
<name>K0RCF1_THAOC</name>
<evidence type="ECO:0000313" key="3">
    <source>
        <dbReference type="Proteomes" id="UP000266841"/>
    </source>
</evidence>
<evidence type="ECO:0000313" key="2">
    <source>
        <dbReference type="EMBL" id="EJK50890.1"/>
    </source>
</evidence>
<dbReference type="AlphaFoldDB" id="K0RCF1"/>
<keyword evidence="3" id="KW-1185">Reference proteome</keyword>
<protein>
    <submittedName>
        <fullName evidence="2">Uncharacterized protein</fullName>
    </submittedName>
</protein>
<feature type="compositionally biased region" description="Pro residues" evidence="1">
    <location>
        <begin position="153"/>
        <end position="168"/>
    </location>
</feature>
<accession>K0RCF1</accession>
<dbReference type="Proteomes" id="UP000266841">
    <property type="component" value="Unassembled WGS sequence"/>
</dbReference>
<feature type="region of interest" description="Disordered" evidence="1">
    <location>
        <begin position="71"/>
        <end position="211"/>
    </location>
</feature>
<comment type="caution">
    <text evidence="2">The sequence shown here is derived from an EMBL/GenBank/DDBJ whole genome shotgun (WGS) entry which is preliminary data.</text>
</comment>
<feature type="compositionally biased region" description="Low complexity" evidence="1">
    <location>
        <begin position="116"/>
        <end position="135"/>
    </location>
</feature>
<gene>
    <name evidence="2" type="ORF">THAOC_29996</name>
</gene>